<name>A0ABY6UKB8_BIOOC</name>
<dbReference type="InterPro" id="IPR003010">
    <property type="entry name" value="C-N_Hydrolase"/>
</dbReference>
<comment type="caution">
    <text evidence="3">The sequence shown here is derived from an EMBL/GenBank/DDBJ whole genome shotgun (WGS) entry which is preliminary data.</text>
</comment>
<dbReference type="SUPFAM" id="SSF56317">
    <property type="entry name" value="Carbon-nitrogen hydrolase"/>
    <property type="match status" value="1"/>
</dbReference>
<evidence type="ECO:0000259" key="2">
    <source>
        <dbReference type="PROSITE" id="PS50263"/>
    </source>
</evidence>
<dbReference type="Proteomes" id="UP000766486">
    <property type="component" value="Unassembled WGS sequence"/>
</dbReference>
<evidence type="ECO:0000313" key="3">
    <source>
        <dbReference type="EMBL" id="VUC31694.1"/>
    </source>
</evidence>
<accession>A0ABY6UKB8</accession>
<dbReference type="Gene3D" id="3.60.110.10">
    <property type="entry name" value="Carbon-nitrogen hydrolase"/>
    <property type="match status" value="1"/>
</dbReference>
<gene>
    <name evidence="3" type="ORF">CLO192961_LOCUS305691</name>
</gene>
<dbReference type="EMBL" id="CABFNS010000833">
    <property type="protein sequence ID" value="VUC31694.1"/>
    <property type="molecule type" value="Genomic_DNA"/>
</dbReference>
<evidence type="ECO:0000313" key="4">
    <source>
        <dbReference type="Proteomes" id="UP000766486"/>
    </source>
</evidence>
<reference evidence="3 4" key="1">
    <citation type="submission" date="2019-06" db="EMBL/GenBank/DDBJ databases">
        <authorList>
            <person name="Broberg M."/>
        </authorList>
    </citation>
    <scope>NUCLEOTIDE SEQUENCE [LARGE SCALE GENOMIC DNA]</scope>
</reference>
<organism evidence="3 4">
    <name type="scientific">Bionectria ochroleuca</name>
    <name type="common">Gliocladium roseum</name>
    <dbReference type="NCBI Taxonomy" id="29856"/>
    <lineage>
        <taxon>Eukaryota</taxon>
        <taxon>Fungi</taxon>
        <taxon>Dikarya</taxon>
        <taxon>Ascomycota</taxon>
        <taxon>Pezizomycotina</taxon>
        <taxon>Sordariomycetes</taxon>
        <taxon>Hypocreomycetidae</taxon>
        <taxon>Hypocreales</taxon>
        <taxon>Bionectriaceae</taxon>
        <taxon>Clonostachys</taxon>
    </lineage>
</organism>
<protein>
    <recommendedName>
        <fullName evidence="2">CN hydrolase domain-containing protein</fullName>
    </recommendedName>
</protein>
<dbReference type="PANTHER" id="PTHR43674">
    <property type="entry name" value="NITRILASE C965.09-RELATED"/>
    <property type="match status" value="1"/>
</dbReference>
<keyword evidence="1" id="KW-0378">Hydrolase</keyword>
<dbReference type="Pfam" id="PF00795">
    <property type="entry name" value="CN_hydrolase"/>
    <property type="match status" value="1"/>
</dbReference>
<dbReference type="PANTHER" id="PTHR43674:SF12">
    <property type="entry name" value="NITRILASE C965.09-RELATED"/>
    <property type="match status" value="1"/>
</dbReference>
<dbReference type="PROSITE" id="PS50263">
    <property type="entry name" value="CN_HYDROLASE"/>
    <property type="match status" value="1"/>
</dbReference>
<sequence length="369" mass="40952">MNAPNPRTIRVAAAQLGPIQRSEPRQNALTRMCALLDKAASDSVRLVVFPELAFTTFFPRHYIPDNKELHGYFELETPALPINESPNVKPFFAHAESLGLDVYVGYAEAWKHDDGSQAETTYYNSAAYFSGRLGKVLQKYRKVHLPGVVEPFPEPGATQQLEKRYFKNGDLGFPAFRVPDAVEGSLKLSEVNNNTPATEARGKGDPIVGMLICNDRRWPEGWRSYGLQGVELVLCGYNTTAYAPQLLGSDLHQQQPLTREEAEKEILYHNRLCVTSNSYMNSCFSVNVGKAGNEDGHDLISGTCIVDPKGYVIAEAKTKEDELVVVELDLAACQAGKAKTFDFGRHRRLESYGLLLERAGVIEPELLAE</sequence>
<dbReference type="InterPro" id="IPR050345">
    <property type="entry name" value="Aliph_Amidase/BUP"/>
</dbReference>
<evidence type="ECO:0000256" key="1">
    <source>
        <dbReference type="ARBA" id="ARBA00022801"/>
    </source>
</evidence>
<proteinExistence type="predicted"/>
<feature type="domain" description="CN hydrolase" evidence="2">
    <location>
        <begin position="9"/>
        <end position="330"/>
    </location>
</feature>
<dbReference type="InterPro" id="IPR036526">
    <property type="entry name" value="C-N_Hydrolase_sf"/>
</dbReference>
<keyword evidence="4" id="KW-1185">Reference proteome</keyword>